<proteinExistence type="predicted"/>
<gene>
    <name evidence="1" type="ORF">CC78DRAFT_587047</name>
</gene>
<dbReference type="AlphaFoldDB" id="A0A9P4JZ85"/>
<evidence type="ECO:0000313" key="2">
    <source>
        <dbReference type="Proteomes" id="UP000800093"/>
    </source>
</evidence>
<accession>A0A9P4JZ85</accession>
<reference evidence="2" key="1">
    <citation type="journal article" date="2020" name="Stud. Mycol.">
        <title>101 Dothideomycetes genomes: A test case for predicting lifestyles and emergence of pathogens.</title>
        <authorList>
            <person name="Haridas S."/>
            <person name="Albert R."/>
            <person name="Binder M."/>
            <person name="Bloem J."/>
            <person name="LaButti K."/>
            <person name="Salamov A."/>
            <person name="Andreopoulos B."/>
            <person name="Baker S."/>
            <person name="Barry K."/>
            <person name="Bills G."/>
            <person name="Bluhm B."/>
            <person name="Cannon C."/>
            <person name="Castanera R."/>
            <person name="Culley D."/>
            <person name="Daum C."/>
            <person name="Ezra D."/>
            <person name="Gonzalez J."/>
            <person name="Henrissat B."/>
            <person name="Kuo A."/>
            <person name="Liang C."/>
            <person name="Lipzen A."/>
            <person name="Lutzoni F."/>
            <person name="Magnuson J."/>
            <person name="Mondo S."/>
            <person name="Nolan M."/>
            <person name="Ohm R."/>
            <person name="Pangilinan J."/>
            <person name="Park H.-J."/>
            <person name="Ramirez L."/>
            <person name="Alfaro M."/>
            <person name="Sun H."/>
            <person name="Tritt A."/>
            <person name="Yoshinaga Y."/>
            <person name="Zwiers L.-H."/>
            <person name="Turgeon B."/>
            <person name="Goodwin S."/>
            <person name="Spatafora J."/>
            <person name="Crous P."/>
            <person name="Grigoriev I."/>
        </authorList>
    </citation>
    <scope>NUCLEOTIDE SEQUENCE [LARGE SCALE GENOMIC DNA]</scope>
    <source>
        <strain evidence="2">CBS 304.66</strain>
    </source>
</reference>
<dbReference type="Proteomes" id="UP000800093">
    <property type="component" value="Unassembled WGS sequence"/>
</dbReference>
<comment type="caution">
    <text evidence="1">The sequence shown here is derived from an EMBL/GenBank/DDBJ whole genome shotgun (WGS) entry which is preliminary data.</text>
</comment>
<dbReference type="OrthoDB" id="66095at2759"/>
<organism evidence="1 2">
    <name type="scientific">Lojkania enalia</name>
    <dbReference type="NCBI Taxonomy" id="147567"/>
    <lineage>
        <taxon>Eukaryota</taxon>
        <taxon>Fungi</taxon>
        <taxon>Dikarya</taxon>
        <taxon>Ascomycota</taxon>
        <taxon>Pezizomycotina</taxon>
        <taxon>Dothideomycetes</taxon>
        <taxon>Pleosporomycetidae</taxon>
        <taxon>Pleosporales</taxon>
        <taxon>Pleosporales incertae sedis</taxon>
        <taxon>Lojkania</taxon>
    </lineage>
</organism>
<sequence>MDQLRVVLRSLGLSSSCKNSLFSSPNSSCAGPHTPSYTEVCIARAILKSQKLPTELVLQILDLAHYWPERTFHSVAAVEAQVYFRATSIAKLCLDARLFEGSLGYMFGGEKVKPREIEFEVISRDQGWTSQGTDGTFHTSSWLEVSILRRQNDYQSSPDEPYSAPLEMVTNRKWRDPGEVQSVIENRGWTLVRRPDTAYHYPQESEHSIAWYLQGNRVADPSLGIHNIVWSEDSFQGDEGAGKGEGFIDALKDGDHVLVWARAKWAGWACHVDRVKMTVRYGFY</sequence>
<name>A0A9P4JZ85_9PLEO</name>
<evidence type="ECO:0000313" key="1">
    <source>
        <dbReference type="EMBL" id="KAF2258560.1"/>
    </source>
</evidence>
<protein>
    <submittedName>
        <fullName evidence="1">Uncharacterized protein</fullName>
    </submittedName>
</protein>
<keyword evidence="2" id="KW-1185">Reference proteome</keyword>
<dbReference type="EMBL" id="ML986758">
    <property type="protein sequence ID" value="KAF2258560.1"/>
    <property type="molecule type" value="Genomic_DNA"/>
</dbReference>